<dbReference type="InterPro" id="IPR011009">
    <property type="entry name" value="Kinase-like_dom_sf"/>
</dbReference>
<dbReference type="Gene3D" id="3.90.1200.10">
    <property type="match status" value="1"/>
</dbReference>
<dbReference type="PANTHER" id="PTHR47829">
    <property type="entry name" value="HYDROLASE, PUTATIVE (AFU_ORTHOLOGUE AFUA_1G12880)-RELATED"/>
    <property type="match status" value="1"/>
</dbReference>
<dbReference type="CDD" id="cd05154">
    <property type="entry name" value="ACAD10_11_N-like"/>
    <property type="match status" value="1"/>
</dbReference>
<dbReference type="InterPro" id="IPR041726">
    <property type="entry name" value="ACAD10_11_N"/>
</dbReference>
<accession>A0ABT4MPI0</accession>
<dbReference type="SUPFAM" id="SSF56112">
    <property type="entry name" value="Protein kinase-like (PK-like)"/>
    <property type="match status" value="1"/>
</dbReference>
<keyword evidence="3" id="KW-1185">Reference proteome</keyword>
<name>A0ABT4MPI0_GORRU</name>
<dbReference type="RefSeq" id="WP_301569385.1">
    <property type="nucleotide sequence ID" value="NZ_JAPWIE010000001.1"/>
</dbReference>
<organism evidence="2 3">
    <name type="scientific">Gordonia rubripertincta</name>
    <name type="common">Rhodococcus corallinus</name>
    <dbReference type="NCBI Taxonomy" id="36822"/>
    <lineage>
        <taxon>Bacteria</taxon>
        <taxon>Bacillati</taxon>
        <taxon>Actinomycetota</taxon>
        <taxon>Actinomycetes</taxon>
        <taxon>Mycobacteriales</taxon>
        <taxon>Gordoniaceae</taxon>
        <taxon>Gordonia</taxon>
    </lineage>
</organism>
<proteinExistence type="predicted"/>
<dbReference type="Gene3D" id="3.30.200.20">
    <property type="entry name" value="Phosphorylase Kinase, domain 1"/>
    <property type="match status" value="1"/>
</dbReference>
<dbReference type="InterPro" id="IPR052898">
    <property type="entry name" value="ACAD10-like"/>
</dbReference>
<evidence type="ECO:0000259" key="1">
    <source>
        <dbReference type="Pfam" id="PF01636"/>
    </source>
</evidence>
<sequence length="339" mass="37321">METVEVDLDLPRLAEWLRAEHSDLGKPVKAWLLAGGRSNITIGLETEAGERYCLRRPPGGDVAQSHNIEREYRFLERLQASEVPVPAVLAYCNDLRVVGTPFFMMRFVEGTLCGDASDAAKLSDGMRSATGHSMAPTLARLHDIDLVGSGVGDLARQEDFIGRQLRAMRRGLQPNDLKRWPQFVAIETALMTRRPAETEVTLVHGHFKMGNCIFADDGSVAAVLDWELATLGSPLADVGWLVASWRPPGDTEPRILQAPSTMEGFPGVDEVLIAYRDAAGRDLADLPYFIALAEWKWACINVGIHRRYSQKLMGSATVDLTLVEGEIESRLATAGRALR</sequence>
<comment type="caution">
    <text evidence="2">The sequence shown here is derived from an EMBL/GenBank/DDBJ whole genome shotgun (WGS) entry which is preliminary data.</text>
</comment>
<dbReference type="PANTHER" id="PTHR47829:SF1">
    <property type="entry name" value="HAD FAMILY PHOSPHATASE"/>
    <property type="match status" value="1"/>
</dbReference>
<evidence type="ECO:0000313" key="2">
    <source>
        <dbReference type="EMBL" id="MCZ4548900.1"/>
    </source>
</evidence>
<reference evidence="2" key="1">
    <citation type="submission" date="2022-12" db="EMBL/GenBank/DDBJ databases">
        <authorList>
            <person name="Krivoruchko A.V."/>
            <person name="Elkin A."/>
        </authorList>
    </citation>
    <scope>NUCLEOTIDE SEQUENCE</scope>
    <source>
        <strain evidence="2">IEGM 1388</strain>
    </source>
</reference>
<dbReference type="Pfam" id="PF01636">
    <property type="entry name" value="APH"/>
    <property type="match status" value="1"/>
</dbReference>
<dbReference type="InterPro" id="IPR002575">
    <property type="entry name" value="Aminoglycoside_PTrfase"/>
</dbReference>
<protein>
    <submittedName>
        <fullName evidence="2">Phosphotransferase family protein</fullName>
    </submittedName>
</protein>
<feature type="domain" description="Aminoglycoside phosphotransferase" evidence="1">
    <location>
        <begin position="33"/>
        <end position="254"/>
    </location>
</feature>
<gene>
    <name evidence="2" type="ORF">O4213_02825</name>
</gene>
<dbReference type="Proteomes" id="UP001067235">
    <property type="component" value="Unassembled WGS sequence"/>
</dbReference>
<evidence type="ECO:0000313" key="3">
    <source>
        <dbReference type="Proteomes" id="UP001067235"/>
    </source>
</evidence>
<dbReference type="EMBL" id="JAPWIE010000001">
    <property type="protein sequence ID" value="MCZ4548900.1"/>
    <property type="molecule type" value="Genomic_DNA"/>
</dbReference>